<evidence type="ECO:0000256" key="1">
    <source>
        <dbReference type="ARBA" id="ARBA00001974"/>
    </source>
</evidence>
<reference evidence="8" key="2">
    <citation type="journal article" date="2009" name="Fungal Genet. Biol.">
        <title>The 2008 update of the Aspergillus nidulans genome annotation: a community effort.</title>
        <authorList>
            <person name="Wortman J.R."/>
            <person name="Gilsenan J.M."/>
            <person name="Joardar V."/>
            <person name="Deegan J."/>
            <person name="Clutterbuck J."/>
            <person name="Andersen M.R."/>
            <person name="Archer D."/>
            <person name="Bencina M."/>
            <person name="Braus G."/>
            <person name="Coutinho P."/>
            <person name="von Dohren H."/>
            <person name="Doonan J."/>
            <person name="Driessen A.J."/>
            <person name="Durek P."/>
            <person name="Espeso E."/>
            <person name="Fekete E."/>
            <person name="Flipphi M."/>
            <person name="Estrada C.G."/>
            <person name="Geysens S."/>
            <person name="Goldman G."/>
            <person name="de Groot P.W."/>
            <person name="Hansen K."/>
            <person name="Harris S.D."/>
            <person name="Heinekamp T."/>
            <person name="Helmstaedt K."/>
            <person name="Henrissat B."/>
            <person name="Hofmann G."/>
            <person name="Homan T."/>
            <person name="Horio T."/>
            <person name="Horiuchi H."/>
            <person name="James S."/>
            <person name="Jones M."/>
            <person name="Karaffa L."/>
            <person name="Karanyi Z."/>
            <person name="Kato M."/>
            <person name="Keller N."/>
            <person name="Kelly D.E."/>
            <person name="Kiel J.A."/>
            <person name="Kim J.M."/>
            <person name="van der Klei I.J."/>
            <person name="Klis F.M."/>
            <person name="Kovalchuk A."/>
            <person name="Krasevec N."/>
            <person name="Kubicek C.P."/>
            <person name="Liu B."/>
            <person name="Maccabe A."/>
            <person name="Meyer V."/>
            <person name="Mirabito P."/>
            <person name="Miskei M."/>
            <person name="Mos M."/>
            <person name="Mullins J."/>
            <person name="Nelson D.R."/>
            <person name="Nielsen J."/>
            <person name="Oakley B.R."/>
            <person name="Osmani S.A."/>
            <person name="Pakula T."/>
            <person name="Paszewski A."/>
            <person name="Paulsen I."/>
            <person name="Pilsyk S."/>
            <person name="Pocsi I."/>
            <person name="Punt P.J."/>
            <person name="Ram A.F."/>
            <person name="Ren Q."/>
            <person name="Robellet X."/>
            <person name="Robson G."/>
            <person name="Seiboth B."/>
            <person name="van Solingen P."/>
            <person name="Specht T."/>
            <person name="Sun J."/>
            <person name="Taheri-Talesh N."/>
            <person name="Takeshita N."/>
            <person name="Ussery D."/>
            <person name="vanKuyk P.A."/>
            <person name="Visser H."/>
            <person name="van de Vondervoort P.J."/>
            <person name="de Vries R.P."/>
            <person name="Walton J."/>
            <person name="Xiang X."/>
            <person name="Xiong Y."/>
            <person name="Zeng A.P."/>
            <person name="Brandt B.W."/>
            <person name="Cornell M.J."/>
            <person name="van den Hondel C.A."/>
            <person name="Visser J."/>
            <person name="Oliver S.G."/>
            <person name="Turner G."/>
        </authorList>
    </citation>
    <scope>GENOME REANNOTATION</scope>
    <source>
        <strain evidence="8">FGSC A4 / ATCC 38163 / CBS 112.46 / NRRL 194 / M139</strain>
    </source>
</reference>
<dbReference type="OrthoDB" id="9974421at2759"/>
<keyword evidence="2" id="KW-0285">Flavoprotein</keyword>
<dbReference type="Gene3D" id="3.50.50.60">
    <property type="entry name" value="FAD/NAD(P)-binding domain"/>
    <property type="match status" value="3"/>
</dbReference>
<keyword evidence="5" id="KW-0472">Membrane</keyword>
<dbReference type="InParanoid" id="Q5B343"/>
<keyword evidence="4" id="KW-0560">Oxidoreductase</keyword>
<dbReference type="Pfam" id="PF00732">
    <property type="entry name" value="GMC_oxred_N"/>
    <property type="match status" value="1"/>
</dbReference>
<dbReference type="EMBL" id="BN001303">
    <property type="protein sequence ID" value="CBF76231.1"/>
    <property type="molecule type" value="Genomic_DNA"/>
</dbReference>
<organism evidence="7 8">
    <name type="scientific">Emericella nidulans (strain FGSC A4 / ATCC 38163 / CBS 112.46 / NRRL 194 / M139)</name>
    <name type="common">Aspergillus nidulans</name>
    <dbReference type="NCBI Taxonomy" id="227321"/>
    <lineage>
        <taxon>Eukaryota</taxon>
        <taxon>Fungi</taxon>
        <taxon>Dikarya</taxon>
        <taxon>Ascomycota</taxon>
        <taxon>Pezizomycotina</taxon>
        <taxon>Eurotiomycetes</taxon>
        <taxon>Eurotiomycetidae</taxon>
        <taxon>Eurotiales</taxon>
        <taxon>Aspergillaceae</taxon>
        <taxon>Aspergillus</taxon>
        <taxon>Aspergillus subgen. Nidulantes</taxon>
    </lineage>
</organism>
<feature type="domain" description="Glucose-methanol-choline oxidoreductase N-terminal" evidence="6">
    <location>
        <begin position="57"/>
        <end position="268"/>
    </location>
</feature>
<gene>
    <name evidence="7" type="ORF">ANIA_05037</name>
</gene>
<sequence length="1146" mass="126335">MEYRPDNYPTLSHSPYQMKPEYDVVVVGSGYGAGVAASRMARAGKSVAVLELGAEWRGLGGGSLLNAGVFLEATPETMRLSAWPAEIRDNSDALAEYYARAAAMLQPSTFPTNLPTPRKMAHLEETAKKLDWRFSRVPLTTFFEPGRNSTGVSMCANQGSGHESTGLNDGSKNSIPVTYLVDAWAWGAEIFCGCEVRYVERDGDSYLVHFAWHQKGRRSFAEDGMAQLFWVRAKEFCFLGAGALGTTEILLRSKKHGLSCSPLVGRNMSGNGNLLVFGYNGSKEINGVAGSTKPGPTITSMIDCYQKTPNGVCGSENNNKVGAFVIEDGCVPEPFAPVIEWMFIMQTINIKHFFSSFFGCPLRQTKRTLAAIMSIVRGPYIPGGAIQRTATYLAMSHDNNEVTLTLENDNPQLQGVGEGRGANIHSIKDALRRVLGVDGASMGYSYFYGFHQEEVSVHPLGGANMSRDGTGREGVTNHLGQVFTGQGTDVHTGLIWLSINPLATITALAERSVALVAGQRHIKIDLDTENGDIDTYSQPRGPHYNNSHAEPNRDYVSTGWHFTESLEGHVAVPSSCVSYAAAELEGKGCSSTMGILLTVEIYRRVEGGTGPRYKGLCTGTVSCRSLSRRTMCVMRGDLDFFVAGNESASTTLTYTLPLCTVEGRRLTLIGVKAIGQSAAFSIPRLWEATTTVKLHILDFNNNSLGAGVVRIPLLSFWRQMRTFHTIGPRLSSLPVLLIFLLYFIIQLSLVFFYPLIPFCGILSPTRAHSQAISAKQQPSEILEILTSDSAKIRLDVYDPIQPLGTESRAGKQSQPPILFLPGITGLNTSHSIFALPFQRCNMVKYFSSRGHRCYVLTPRWSHDGQTAKDGTVFDSRLDIAAAIHHISSTSPTCDSSSPKPYIIAHCQGSVALAMALLTGIVKPEQLLGITANSVFMNQVFGYWNSIKASSTLLIRAYEFLDGPYFPISFLERRKDLLQYILDFLLSLYPVARRDRCTSPSCHRTSFAFGLLWNHENLDQEIHGNIETFFAGTFTRSLEHITRMGCAGSCLNNNLEPLLTQKNLQNVRGVPILFMSGSENQVFNPESTLRDYELLRRTFGEHMYRRFLVERYGHLDTIVGSQADKDVYWKVEGHINWCLRNKTTGAE</sequence>
<dbReference type="Gene3D" id="3.40.50.1820">
    <property type="entry name" value="alpha/beta hydrolase"/>
    <property type="match status" value="1"/>
</dbReference>
<evidence type="ECO:0000256" key="4">
    <source>
        <dbReference type="ARBA" id="ARBA00023002"/>
    </source>
</evidence>
<dbReference type="HOGENOM" id="CLU_002483_0_0_1"/>
<dbReference type="AlphaFoldDB" id="Q5B343"/>
<dbReference type="GO" id="GO:0050660">
    <property type="term" value="F:flavin adenine dinucleotide binding"/>
    <property type="evidence" value="ECO:0007669"/>
    <property type="project" value="InterPro"/>
</dbReference>
<comment type="cofactor">
    <cofactor evidence="1">
        <name>FAD</name>
        <dbReference type="ChEBI" id="CHEBI:57692"/>
    </cofactor>
</comment>
<dbReference type="STRING" id="227321.Q5B343"/>
<dbReference type="PANTHER" id="PTHR47470:SF1">
    <property type="entry name" value="FAD-DEPENDENT OXIDOREDUCTASE 2 FAD BINDING DOMAIN-CONTAINING PROTEIN"/>
    <property type="match status" value="1"/>
</dbReference>
<evidence type="ECO:0000313" key="7">
    <source>
        <dbReference type="EMBL" id="CBF76231.1"/>
    </source>
</evidence>
<dbReference type="OMA" id="KEFCFLG"/>
<dbReference type="PANTHER" id="PTHR47470">
    <property type="entry name" value="CHOLESTEROL OXIDASE"/>
    <property type="match status" value="1"/>
</dbReference>
<keyword evidence="3" id="KW-0274">FAD</keyword>
<dbReference type="InterPro" id="IPR052542">
    <property type="entry name" value="Cholesterol_Oxidase"/>
</dbReference>
<keyword evidence="8" id="KW-1185">Reference proteome</keyword>
<reference evidence="8" key="1">
    <citation type="journal article" date="2005" name="Nature">
        <title>Sequencing of Aspergillus nidulans and comparative analysis with A. fumigatus and A. oryzae.</title>
        <authorList>
            <person name="Galagan J.E."/>
            <person name="Calvo S.E."/>
            <person name="Cuomo C."/>
            <person name="Ma L.J."/>
            <person name="Wortman J.R."/>
            <person name="Batzoglou S."/>
            <person name="Lee S.I."/>
            <person name="Basturkmen M."/>
            <person name="Spevak C.C."/>
            <person name="Clutterbuck J."/>
            <person name="Kapitonov V."/>
            <person name="Jurka J."/>
            <person name="Scazzocchio C."/>
            <person name="Farman M."/>
            <person name="Butler J."/>
            <person name="Purcell S."/>
            <person name="Harris S."/>
            <person name="Braus G.H."/>
            <person name="Draht O."/>
            <person name="Busch S."/>
            <person name="D'Enfert C."/>
            <person name="Bouchier C."/>
            <person name="Goldman G.H."/>
            <person name="Bell-Pedersen D."/>
            <person name="Griffiths-Jones S."/>
            <person name="Doonan J.H."/>
            <person name="Yu J."/>
            <person name="Vienken K."/>
            <person name="Pain A."/>
            <person name="Freitag M."/>
            <person name="Selker E.U."/>
            <person name="Archer D.B."/>
            <person name="Penalva M.A."/>
            <person name="Oakley B.R."/>
            <person name="Momany M."/>
            <person name="Tanaka T."/>
            <person name="Kumagai T."/>
            <person name="Asai K."/>
            <person name="Machida M."/>
            <person name="Nierman W.C."/>
            <person name="Denning D.W."/>
            <person name="Caddick M."/>
            <person name="Hynes M."/>
            <person name="Paoletti M."/>
            <person name="Fischer R."/>
            <person name="Miller B."/>
            <person name="Dyer P."/>
            <person name="Sachs M.S."/>
            <person name="Osmani S.A."/>
            <person name="Birren B.W."/>
        </authorList>
    </citation>
    <scope>NUCLEOTIDE SEQUENCE [LARGE SCALE GENOMIC DNA]</scope>
    <source>
        <strain evidence="8">FGSC A4 / ATCC 38163 / CBS 112.46 / NRRL 194 / M139</strain>
    </source>
</reference>
<feature type="transmembrane region" description="Helical" evidence="5">
    <location>
        <begin position="733"/>
        <end position="756"/>
    </location>
</feature>
<evidence type="ECO:0000256" key="3">
    <source>
        <dbReference type="ARBA" id="ARBA00022827"/>
    </source>
</evidence>
<dbReference type="InterPro" id="IPR029058">
    <property type="entry name" value="AB_hydrolase_fold"/>
</dbReference>
<evidence type="ECO:0000259" key="6">
    <source>
        <dbReference type="Pfam" id="PF00732"/>
    </source>
</evidence>
<keyword evidence="5" id="KW-1133">Transmembrane helix</keyword>
<evidence type="ECO:0000256" key="2">
    <source>
        <dbReference type="ARBA" id="ARBA00022630"/>
    </source>
</evidence>
<dbReference type="GeneID" id="2872825"/>
<dbReference type="GO" id="GO:0016614">
    <property type="term" value="F:oxidoreductase activity, acting on CH-OH group of donors"/>
    <property type="evidence" value="ECO:0007669"/>
    <property type="project" value="InterPro"/>
</dbReference>
<accession>C8V848</accession>
<dbReference type="KEGG" id="ani:ANIA_05037"/>
<proteinExistence type="predicted"/>
<dbReference type="InterPro" id="IPR000172">
    <property type="entry name" value="GMC_OxRdtase_N"/>
</dbReference>
<dbReference type="RefSeq" id="XP_662641.1">
    <property type="nucleotide sequence ID" value="XM_657549.1"/>
</dbReference>
<keyword evidence="5" id="KW-0812">Transmembrane</keyword>
<dbReference type="SUPFAM" id="SSF51905">
    <property type="entry name" value="FAD/NAD(P)-binding domain"/>
    <property type="match status" value="1"/>
</dbReference>
<evidence type="ECO:0000313" key="8">
    <source>
        <dbReference type="Proteomes" id="UP000000560"/>
    </source>
</evidence>
<evidence type="ECO:0000256" key="5">
    <source>
        <dbReference type="SAM" id="Phobius"/>
    </source>
</evidence>
<accession>Q5B343</accession>
<dbReference type="eggNOG" id="ENOG502QSPJ">
    <property type="taxonomic scope" value="Eukaryota"/>
</dbReference>
<protein>
    <recommendedName>
        <fullName evidence="6">Glucose-methanol-choline oxidoreductase N-terminal domain-containing protein</fullName>
    </recommendedName>
</protein>
<dbReference type="SUPFAM" id="SSF53474">
    <property type="entry name" value="alpha/beta-Hydrolases"/>
    <property type="match status" value="1"/>
</dbReference>
<dbReference type="Proteomes" id="UP000000560">
    <property type="component" value="Chromosome III"/>
</dbReference>
<name>Q5B343_EMENI</name>
<dbReference type="InterPro" id="IPR036188">
    <property type="entry name" value="FAD/NAD-bd_sf"/>
</dbReference>